<evidence type="ECO:0000256" key="8">
    <source>
        <dbReference type="SAM" id="Phobius"/>
    </source>
</evidence>
<sequence>MVPYEEWRSLGSEKKSNGQQPIKKVEEPKSVRESFIPFSCPGLAVMFFLTVVSLLFAYLLFKIYVWVAIFGFSLGASIALCELLALIWRQIFGSRFDHVRLNLKSVLDRRLPDGLCGFCCSCCCCLCYIDAPVWGVVLYFVSLTVTVAWFVFRKNPYIFVLYDSLAAILCIYVIKVFRIGSLKWITYLLGELKMVNTCMTSPELMYSVSALTTYDLFMVFGTSFFHSKGCNIMEEAATGGACSDISAVPPDPYKEQLPAMFVFPDFNNPVLQCYNLTVDLQFPTAFLGFGDVIVPGLLVAYSRIFDTSWNHDSPYFLVGVVGYAMGMGATLSALSLMGRSQPALIYLVPFTLIPTHILAWCRGQWRSMWLGHLGRDKPTPSNSKDTVKD</sequence>
<evidence type="ECO:0000256" key="6">
    <source>
        <dbReference type="ARBA" id="ARBA00023136"/>
    </source>
</evidence>
<dbReference type="GO" id="GO:0042500">
    <property type="term" value="F:aspartic endopeptidase activity, intramembrane cleaving"/>
    <property type="evidence" value="ECO:0007669"/>
    <property type="project" value="InterPro"/>
</dbReference>
<keyword evidence="9" id="KW-1185">Reference proteome</keyword>
<dbReference type="InterPro" id="IPR007369">
    <property type="entry name" value="Peptidase_A22B_SPP"/>
</dbReference>
<dbReference type="OMA" id="PTHILAW"/>
<feature type="compositionally biased region" description="Basic and acidic residues" evidence="7">
    <location>
        <begin position="1"/>
        <end position="16"/>
    </location>
</feature>
<dbReference type="Proteomes" id="UP000887565">
    <property type="component" value="Unplaced"/>
</dbReference>
<feature type="region of interest" description="Disordered" evidence="7">
    <location>
        <begin position="1"/>
        <end position="25"/>
    </location>
</feature>
<protein>
    <submittedName>
        <fullName evidence="10">Uncharacterized protein</fullName>
    </submittedName>
</protein>
<evidence type="ECO:0000313" key="9">
    <source>
        <dbReference type="Proteomes" id="UP000887565"/>
    </source>
</evidence>
<evidence type="ECO:0000256" key="7">
    <source>
        <dbReference type="SAM" id="MobiDB-lite"/>
    </source>
</evidence>
<evidence type="ECO:0000256" key="5">
    <source>
        <dbReference type="ARBA" id="ARBA00022989"/>
    </source>
</evidence>
<feature type="transmembrane region" description="Helical" evidence="8">
    <location>
        <begin position="285"/>
        <end position="304"/>
    </location>
</feature>
<dbReference type="SMART" id="SM00730">
    <property type="entry name" value="PSN"/>
    <property type="match status" value="1"/>
</dbReference>
<dbReference type="GO" id="GO:0030660">
    <property type="term" value="C:Golgi-associated vesicle membrane"/>
    <property type="evidence" value="ECO:0007669"/>
    <property type="project" value="TreeGrafter"/>
</dbReference>
<comment type="subcellular location">
    <subcellularLocation>
        <location evidence="1">Endomembrane system</location>
        <topology evidence="1">Multi-pass membrane protein</topology>
    </subcellularLocation>
</comment>
<dbReference type="AlphaFoldDB" id="A0A915HKP4"/>
<keyword evidence="6 8" id="KW-0472">Membrane</keyword>
<evidence type="ECO:0000313" key="10">
    <source>
        <dbReference type="WBParaSite" id="nRc.2.0.1.t02543-RA"/>
    </source>
</evidence>
<dbReference type="GO" id="GO:0098553">
    <property type="term" value="C:lumenal side of endoplasmic reticulum membrane"/>
    <property type="evidence" value="ECO:0007669"/>
    <property type="project" value="TreeGrafter"/>
</dbReference>
<keyword evidence="5 8" id="KW-1133">Transmembrane helix</keyword>
<comment type="similarity">
    <text evidence="2">Belongs to the peptidase A22B family.</text>
</comment>
<proteinExistence type="inferred from homology"/>
<reference evidence="10" key="1">
    <citation type="submission" date="2022-11" db="UniProtKB">
        <authorList>
            <consortium name="WormBaseParasite"/>
        </authorList>
    </citation>
    <scope>IDENTIFICATION</scope>
</reference>
<keyword evidence="3 8" id="KW-0812">Transmembrane</keyword>
<evidence type="ECO:0000256" key="2">
    <source>
        <dbReference type="ARBA" id="ARBA00006859"/>
    </source>
</evidence>
<evidence type="ECO:0000256" key="1">
    <source>
        <dbReference type="ARBA" id="ARBA00004127"/>
    </source>
</evidence>
<feature type="transmembrane region" description="Helical" evidence="8">
    <location>
        <begin position="158"/>
        <end position="177"/>
    </location>
</feature>
<name>A0A915HKP4_ROMCU</name>
<feature type="transmembrane region" description="Helical" evidence="8">
    <location>
        <begin position="316"/>
        <end position="337"/>
    </location>
</feature>
<dbReference type="GO" id="GO:0005765">
    <property type="term" value="C:lysosomal membrane"/>
    <property type="evidence" value="ECO:0007669"/>
    <property type="project" value="TreeGrafter"/>
</dbReference>
<feature type="transmembrane region" description="Helical" evidence="8">
    <location>
        <begin position="35"/>
        <end position="56"/>
    </location>
</feature>
<organism evidence="9 10">
    <name type="scientific">Romanomermis culicivorax</name>
    <name type="common">Nematode worm</name>
    <dbReference type="NCBI Taxonomy" id="13658"/>
    <lineage>
        <taxon>Eukaryota</taxon>
        <taxon>Metazoa</taxon>
        <taxon>Ecdysozoa</taxon>
        <taxon>Nematoda</taxon>
        <taxon>Enoplea</taxon>
        <taxon>Dorylaimia</taxon>
        <taxon>Mermithida</taxon>
        <taxon>Mermithoidea</taxon>
        <taxon>Mermithidae</taxon>
        <taxon>Romanomermis</taxon>
    </lineage>
</organism>
<accession>A0A915HKP4</accession>
<dbReference type="WBParaSite" id="nRc.2.0.1.t02543-RA">
    <property type="protein sequence ID" value="nRc.2.0.1.t02543-RA"/>
    <property type="gene ID" value="nRc.2.0.1.g02543"/>
</dbReference>
<dbReference type="Pfam" id="PF04258">
    <property type="entry name" value="Peptidase_A22B"/>
    <property type="match status" value="1"/>
</dbReference>
<dbReference type="PANTHER" id="PTHR12174:SF103">
    <property type="entry name" value="INTRAMEMBRANE PROTEASE (IMPAS) FAMILY"/>
    <property type="match status" value="1"/>
</dbReference>
<dbReference type="InterPro" id="IPR006639">
    <property type="entry name" value="Preselin/SPP"/>
</dbReference>
<feature type="transmembrane region" description="Helical" evidence="8">
    <location>
        <begin position="204"/>
        <end position="225"/>
    </location>
</feature>
<dbReference type="GO" id="GO:0098554">
    <property type="term" value="C:cytoplasmic side of endoplasmic reticulum membrane"/>
    <property type="evidence" value="ECO:0007669"/>
    <property type="project" value="TreeGrafter"/>
</dbReference>
<feature type="transmembrane region" description="Helical" evidence="8">
    <location>
        <begin position="63"/>
        <end position="91"/>
    </location>
</feature>
<feature type="transmembrane region" description="Helical" evidence="8">
    <location>
        <begin position="343"/>
        <end position="361"/>
    </location>
</feature>
<evidence type="ECO:0000256" key="3">
    <source>
        <dbReference type="ARBA" id="ARBA00022692"/>
    </source>
</evidence>
<feature type="transmembrane region" description="Helical" evidence="8">
    <location>
        <begin position="136"/>
        <end position="152"/>
    </location>
</feature>
<evidence type="ECO:0000256" key="4">
    <source>
        <dbReference type="ARBA" id="ARBA00022801"/>
    </source>
</evidence>
<dbReference type="PANTHER" id="PTHR12174">
    <property type="entry name" value="SIGNAL PEPTIDE PEPTIDASE"/>
    <property type="match status" value="1"/>
</dbReference>
<dbReference type="GO" id="GO:0033619">
    <property type="term" value="P:membrane protein proteolysis"/>
    <property type="evidence" value="ECO:0007669"/>
    <property type="project" value="TreeGrafter"/>
</dbReference>
<keyword evidence="4" id="KW-0378">Hydrolase</keyword>